<proteinExistence type="inferred from homology"/>
<organism evidence="3">
    <name type="scientific">hydrothermal vent metagenome</name>
    <dbReference type="NCBI Taxonomy" id="652676"/>
    <lineage>
        <taxon>unclassified sequences</taxon>
        <taxon>metagenomes</taxon>
        <taxon>ecological metagenomes</taxon>
    </lineage>
</organism>
<feature type="domain" description="Amine oxidase" evidence="2">
    <location>
        <begin position="106"/>
        <end position="336"/>
    </location>
</feature>
<dbReference type="Pfam" id="PF01593">
    <property type="entry name" value="Amino_oxidase"/>
    <property type="match status" value="1"/>
</dbReference>
<dbReference type="GO" id="GO:0016491">
    <property type="term" value="F:oxidoreductase activity"/>
    <property type="evidence" value="ECO:0007669"/>
    <property type="project" value="InterPro"/>
</dbReference>
<feature type="non-terminal residue" evidence="3">
    <location>
        <position position="337"/>
    </location>
</feature>
<dbReference type="Pfam" id="PF13450">
    <property type="entry name" value="NAD_binding_8"/>
    <property type="match status" value="1"/>
</dbReference>
<dbReference type="SUPFAM" id="SSF51905">
    <property type="entry name" value="FAD/NAD(P)-binding domain"/>
    <property type="match status" value="1"/>
</dbReference>
<evidence type="ECO:0000259" key="2">
    <source>
        <dbReference type="Pfam" id="PF01593"/>
    </source>
</evidence>
<dbReference type="PANTHER" id="PTHR43563">
    <property type="entry name" value="AMINE OXIDASE"/>
    <property type="match status" value="1"/>
</dbReference>
<protein>
    <recommendedName>
        <fullName evidence="2">Amine oxidase domain-containing protein</fullName>
    </recommendedName>
</protein>
<gene>
    <name evidence="3" type="ORF">MNBD_CHLOROFLEXI01-4255</name>
</gene>
<dbReference type="SUPFAM" id="SSF54373">
    <property type="entry name" value="FAD-linked reductases, C-terminal domain"/>
    <property type="match status" value="1"/>
</dbReference>
<dbReference type="PANTHER" id="PTHR43563:SF1">
    <property type="entry name" value="AMINE OXIDASE [FLAVIN-CONTAINING] B"/>
    <property type="match status" value="1"/>
</dbReference>
<evidence type="ECO:0000256" key="1">
    <source>
        <dbReference type="ARBA" id="ARBA00005995"/>
    </source>
</evidence>
<dbReference type="InterPro" id="IPR050703">
    <property type="entry name" value="Flavin_MAO"/>
</dbReference>
<dbReference type="Gene3D" id="3.50.50.60">
    <property type="entry name" value="FAD/NAD(P)-binding domain"/>
    <property type="match status" value="2"/>
</dbReference>
<dbReference type="EMBL" id="UOEU01000397">
    <property type="protein sequence ID" value="VAW32844.1"/>
    <property type="molecule type" value="Genomic_DNA"/>
</dbReference>
<dbReference type="InterPro" id="IPR036188">
    <property type="entry name" value="FAD/NAD-bd_sf"/>
</dbReference>
<sequence length="337" mass="36953">MFDYDVVIVGAGLSGLLAAKRLMQASLSVKILEARGRIGGRILSVHEGDFDLGPTWFWDNQPYIRRLMDELEVEAYEQYETGLGIFDRGAEMLPQRFAPPEMPISYRMVGGMQQLVDKLAAGLLTDTVLSNTAVSTITLNNNTIIVETPSGHYRAQQVIVTLPPRLTAATVQFSPELPTNVTAAMQETQTWMGQAMKAVLVYKRPFWREAGLSGLAVSYVGPVQQFHDATPADAHIGALFGWLGNQSAGRSLSLAQRQEAVIKQATRLFGSEAQAPLHYAELNWAAEPFTTNGRSLLSPEAEHPQYGHLLLQQPQMAGRLHWASTEVSTVNGGYLDG</sequence>
<accession>A0A3B0VMI6</accession>
<dbReference type="InterPro" id="IPR002937">
    <property type="entry name" value="Amino_oxidase"/>
</dbReference>
<comment type="similarity">
    <text evidence="1">Belongs to the flavin monoamine oxidase family.</text>
</comment>
<name>A0A3B0VMI6_9ZZZZ</name>
<dbReference type="AlphaFoldDB" id="A0A3B0VMI6"/>
<evidence type="ECO:0000313" key="3">
    <source>
        <dbReference type="EMBL" id="VAW32844.1"/>
    </source>
</evidence>
<reference evidence="3" key="1">
    <citation type="submission" date="2018-06" db="EMBL/GenBank/DDBJ databases">
        <authorList>
            <person name="Zhirakovskaya E."/>
        </authorList>
    </citation>
    <scope>NUCLEOTIDE SEQUENCE</scope>
</reference>